<feature type="domain" description="Antitoxin Xre/MbcA/ParS-like toxin-binding" evidence="1">
    <location>
        <begin position="71"/>
        <end position="120"/>
    </location>
</feature>
<dbReference type="EMBL" id="FKIF01000008">
    <property type="protein sequence ID" value="SAI73125.1"/>
    <property type="molecule type" value="Genomic_DNA"/>
</dbReference>
<proteinExistence type="predicted"/>
<protein>
    <recommendedName>
        <fullName evidence="1">Antitoxin Xre/MbcA/ParS-like toxin-binding domain-containing protein</fullName>
    </recommendedName>
</protein>
<gene>
    <name evidence="2" type="ORF">SAMEA3906486_04482</name>
</gene>
<dbReference type="OrthoDB" id="8755366at2"/>
<evidence type="ECO:0000313" key="3">
    <source>
        <dbReference type="Proteomes" id="UP000076848"/>
    </source>
</evidence>
<dbReference type="AlphaFoldDB" id="A0A157SRW1"/>
<dbReference type="Pfam" id="PF09722">
    <property type="entry name" value="Xre_MbcA_ParS_C"/>
    <property type="match status" value="1"/>
</dbReference>
<dbReference type="STRING" id="288768.SAMEA3906486_04482"/>
<name>A0A157SRW1_9BORD</name>
<accession>A0A157SRW1</accession>
<sequence length="123" mass="13534">MTAILSAPFAERFREPDTPYLSPARVGAFFGFQIQELAERAHVHRNTPTARPQAPQLQKYLQDMVRVLAVATELTGDEARAAFLLRNEPLRTFDYKTADTLIQEGRADAVIAYLESVAGGAAG</sequence>
<dbReference type="RefSeq" id="WP_066131926.1">
    <property type="nucleotide sequence ID" value="NZ_FKIF01000008.1"/>
</dbReference>
<dbReference type="Proteomes" id="UP000076848">
    <property type="component" value="Unassembled WGS sequence"/>
</dbReference>
<evidence type="ECO:0000313" key="2">
    <source>
        <dbReference type="EMBL" id="SAI73125.1"/>
    </source>
</evidence>
<reference evidence="2 3" key="1">
    <citation type="submission" date="2016-04" db="EMBL/GenBank/DDBJ databases">
        <authorList>
            <consortium name="Pathogen Informatics"/>
        </authorList>
    </citation>
    <scope>NUCLEOTIDE SEQUENCE [LARGE SCALE GENOMIC DNA]</scope>
    <source>
        <strain evidence="2 3">H050680373</strain>
    </source>
</reference>
<evidence type="ECO:0000259" key="1">
    <source>
        <dbReference type="Pfam" id="PF09722"/>
    </source>
</evidence>
<keyword evidence="3" id="KW-1185">Reference proteome</keyword>
<dbReference type="InterPro" id="IPR024467">
    <property type="entry name" value="Xre/MbcA/ParS-like_toxin-bd"/>
</dbReference>
<organism evidence="2 3">
    <name type="scientific">Bordetella ansorpii</name>
    <dbReference type="NCBI Taxonomy" id="288768"/>
    <lineage>
        <taxon>Bacteria</taxon>
        <taxon>Pseudomonadati</taxon>
        <taxon>Pseudomonadota</taxon>
        <taxon>Betaproteobacteria</taxon>
        <taxon>Burkholderiales</taxon>
        <taxon>Alcaligenaceae</taxon>
        <taxon>Bordetella</taxon>
    </lineage>
</organism>